<reference evidence="1 2" key="1">
    <citation type="journal article" date="2011" name="Environ. Microbiol.">
        <title>Genome of alkaliphilic Bacillus pseudofirmus OF4 reveals adaptations that support the ability to grow in an external pH range from 7.5 to 11.4.</title>
        <authorList>
            <person name="Janto B."/>
            <person name="Ahmed A."/>
            <person name="Ito M."/>
            <person name="Liu J."/>
            <person name="Hicks D.B."/>
            <person name="Pagni S."/>
            <person name="Fackelmayer O.J."/>
            <person name="Smith T.A."/>
            <person name="Earl J."/>
            <person name="Elbourne L.D."/>
            <person name="Hassan K."/>
            <person name="Paulsen I.T."/>
            <person name="Kolsto A.B."/>
            <person name="Tourasse N.J."/>
            <person name="Ehrlich G.D."/>
            <person name="Boissy R."/>
            <person name="Ivey D.M."/>
            <person name="Li G."/>
            <person name="Xue Y."/>
            <person name="Ma Y."/>
            <person name="Hu F.Z."/>
            <person name="Krulwich T.A."/>
        </authorList>
    </citation>
    <scope>NUCLEOTIDE SEQUENCE [LARGE SCALE GENOMIC DNA]</scope>
    <source>
        <strain evidence="2">ATCC BAA-2126 / JCM 17055 / OF4</strain>
    </source>
</reference>
<dbReference type="EMBL" id="CP001879">
    <property type="protein sequence ID" value="ADC52114.1"/>
    <property type="molecule type" value="Genomic_DNA"/>
</dbReference>
<dbReference type="eggNOG" id="ENOG5030DHR">
    <property type="taxonomic scope" value="Bacteria"/>
</dbReference>
<dbReference type="RefSeq" id="WP_012961028.1">
    <property type="nucleotide sequence ID" value="NC_013792.1"/>
</dbReference>
<name>D3G188_ALKPO</name>
<proteinExistence type="predicted"/>
<gene>
    <name evidence="1" type="ordered locus">BpOF4_20594</name>
</gene>
<evidence type="ECO:0000313" key="1">
    <source>
        <dbReference type="EMBL" id="ADC52114.1"/>
    </source>
</evidence>
<dbReference type="AlphaFoldDB" id="D3G188"/>
<geneLocation type="plasmid" evidence="1 2">
    <name>pBpOF4-01</name>
</geneLocation>
<organism evidence="1 2">
    <name type="scientific">Alkalihalophilus pseudofirmus (strain ATCC BAA-2126 / JCM 17055 / OF4)</name>
    <name type="common">Bacillus pseudofirmus</name>
    <dbReference type="NCBI Taxonomy" id="398511"/>
    <lineage>
        <taxon>Bacteria</taxon>
        <taxon>Bacillati</taxon>
        <taxon>Bacillota</taxon>
        <taxon>Bacilli</taxon>
        <taxon>Bacillales</taxon>
        <taxon>Bacillaceae</taxon>
        <taxon>Alkalihalophilus</taxon>
    </lineage>
</organism>
<dbReference type="KEGG" id="bpf:BpOF4_20594"/>
<dbReference type="HOGENOM" id="CLU_1264832_0_0_9"/>
<sequence length="218" mass="24667">MRRLWLTGGALVLFGTFSLLYHYLTPNVEQTYSELNNSSESVSNFANAVYSLGDIYSDVEEGDNTLSPLEATSIQAEINEYLPYYTSPESAIEYLFSTANATHSDLFVEGLDPDVFIEALFQVRDPDKLAVTYDIMNRLSRDGTIEAVEVIRARRVLKRSQLRLVTEITYEGHEPIRYGILVGEYKDTGENHGLGHSSYYVVLTNPWEIISFIEKKLG</sequence>
<evidence type="ECO:0000313" key="2">
    <source>
        <dbReference type="Proteomes" id="UP000001544"/>
    </source>
</evidence>
<dbReference type="Proteomes" id="UP000001544">
    <property type="component" value="Plasmid pBpOF4-01"/>
</dbReference>
<accession>D3G188</accession>
<protein>
    <submittedName>
        <fullName evidence="1">Uncharacterized protein</fullName>
    </submittedName>
</protein>
<keyword evidence="1" id="KW-0614">Plasmid</keyword>
<keyword evidence="2" id="KW-1185">Reference proteome</keyword>